<accession>A0AAD3E2I3</accession>
<feature type="region of interest" description="Disordered" evidence="2">
    <location>
        <begin position="1693"/>
        <end position="1726"/>
    </location>
</feature>
<feature type="region of interest" description="Disordered" evidence="2">
    <location>
        <begin position="1762"/>
        <end position="1784"/>
    </location>
</feature>
<reference evidence="3 4" key="1">
    <citation type="journal article" date="2021" name="Sci. Rep.">
        <title>Genome sequencing of the multicellular alga Astrephomene provides insights into convergent evolution of germ-soma differentiation.</title>
        <authorList>
            <person name="Yamashita S."/>
            <person name="Yamamoto K."/>
            <person name="Matsuzaki R."/>
            <person name="Suzuki S."/>
            <person name="Yamaguchi H."/>
            <person name="Hirooka S."/>
            <person name="Minakuchi Y."/>
            <person name="Miyagishima S."/>
            <person name="Kawachi M."/>
            <person name="Toyoda A."/>
            <person name="Nozaki H."/>
        </authorList>
    </citation>
    <scope>NUCLEOTIDE SEQUENCE [LARGE SCALE GENOMIC DNA]</scope>
    <source>
        <strain evidence="3 4">NIES-4017</strain>
    </source>
</reference>
<feature type="region of interest" description="Disordered" evidence="2">
    <location>
        <begin position="1528"/>
        <end position="1559"/>
    </location>
</feature>
<feature type="compositionally biased region" description="Pro residues" evidence="2">
    <location>
        <begin position="573"/>
        <end position="588"/>
    </location>
</feature>
<evidence type="ECO:0000313" key="3">
    <source>
        <dbReference type="EMBL" id="GFR52228.1"/>
    </source>
</evidence>
<feature type="region of interest" description="Disordered" evidence="2">
    <location>
        <begin position="1927"/>
        <end position="1951"/>
    </location>
</feature>
<organism evidence="3 4">
    <name type="scientific">Astrephomene gubernaculifera</name>
    <dbReference type="NCBI Taxonomy" id="47775"/>
    <lineage>
        <taxon>Eukaryota</taxon>
        <taxon>Viridiplantae</taxon>
        <taxon>Chlorophyta</taxon>
        <taxon>core chlorophytes</taxon>
        <taxon>Chlorophyceae</taxon>
        <taxon>CS clade</taxon>
        <taxon>Chlamydomonadales</taxon>
        <taxon>Astrephomenaceae</taxon>
        <taxon>Astrephomene</taxon>
    </lineage>
</organism>
<feature type="compositionally biased region" description="Low complexity" evidence="2">
    <location>
        <begin position="980"/>
        <end position="991"/>
    </location>
</feature>
<protein>
    <submittedName>
        <fullName evidence="3">Uncharacterized protein</fullName>
    </submittedName>
</protein>
<name>A0AAD3E2I3_9CHLO</name>
<feature type="compositionally biased region" description="Acidic residues" evidence="2">
    <location>
        <begin position="400"/>
        <end position="413"/>
    </location>
</feature>
<feature type="compositionally biased region" description="Low complexity" evidence="2">
    <location>
        <begin position="2013"/>
        <end position="2031"/>
    </location>
</feature>
<sequence>MPQPPLQQQQHSLHRNSGGMGGAYGGGAGAGAGLSILRSATSSFVRAGSGVVPLGCGAGGRLVSDTGLTSAVQSPSRLPAGRCGAGGVGAGGSYTVSGGVQGGLRSGSFLYGAGRPNLGMTSPLLRASAAAATRRAAAGHGDGGGGGALGGVASLRRLIARHGGSGDSFSALCSSSMSGGGGVNNSGAAAPGGAAVPYGSYNTPFDPAAPGALRTTGSMSTLGVLPPQLAAVPTAGGGGGVGYGGSHVFGSGRSSSVNVPLTGTAMSGDVAVSIGASMFGAPTRSHYPSAEAVAEASSAAAVGLEVAVHEAGADAAAANKLTSSGVCSAPLVTASLMGMGLSGLHQQQQYSPHRQLLQQAAGMQQEGLYVIGQTAKPSAPRQASVARLLAEDNDTPTGGDTEDETLPSDDAEDGLSPFVAMNAMSRAGPAPATRLAAATAAGSTAVRQHGDGGAHAVHGLMGPPPLPLPPPAGPPVAAARSTATTSGSGNGAAGAATSSYLLGSGMPPEIIDAGIAILRGASDSTQDSSTKRGVPAAADAAPTTGNVNGAAEVVAAGGGISQQASAQPFALVLPPPSPAPPPPPPAAVSPPSGGVLPQPLLGQPTLANTTTTNAVPRQSFSFIPFHRSVAEEPSSPMAVAAAAAPAGAVLGTRLGPRSAAAAPIPGSCGGDGDGVCCNSCSARLAAPAPAFGATEEEDALLRDLLSLQIPRTVHSGGDSGPFLAAAPAGPECNASSKAASGPRKGCDEMDVSFNVEDVIKATVPCVGVDGADAAAAAATANDAASCLLTADAGARIAMPAGNLLSSGKDVALHCCAPAGPTAHGLEASGRVVSFKAASGAAAAAAAAATAGSSVLDAVAALNQLTLRSEDGEQGDRSRRTSTAATAGSTTTVVPARPHTVGSPLRIAPTTSSSLAAFSSSCTQRSGGLASAPSSRHMSASAAAAAAAVSPVVAAGGRRAAGKSPGLSTSRSQQPEGKAWPMAAATRLAGATPLPPPPPSPPALQLPPPHPSNSQPQAAPLPQQPQERAPNLLANSTAAASYNNCPQHHRGHANAAHISQPHSMQSWPDAATAAAAAAAANPTAVPGLSSAGVRLMDHAINSVAAASARRASSGVADLDEAAAADGSAAVPPPYPSEAPPLTATAAAAAPLFAIDAATAAGGNRSLTATAPGIMRALAAAVAAAGSAGGGGVDASNAVSVVLVVGHDGGLRVPLRCLELPLRGAMARRPGTTVSFRVSGLSHDGMRQLRALMSVAKVPMPERTYAWLLPSSSARLPSTTTTANGYVLPNVMHGGAGGGGAGSLARSSLSLGPSQSLGYGQGLGLLGGPGLLFSQSMSRMDSGPVYGNVYAHMPSYCFENRGQPIDLGYILPADSMTERSGCFSVASVAAAAAAAAGGGASQQGYSSASNVLETAKSMQQQMRLSYLLQQKSISQSQRDRVAAANATAAAAAGLVTSSGASERLRGAVDMAPAGPLATPAPAVLPAAAAAAAEQLQQHASLELKPAAAKPTTGTAADAVPVAAAAAAASGLPPGGCSEAAEGPSRALPTSPSAPALPDDDSSACGGVHFVLQTGDLPSCQHPTTPAAQATSAAPSADVSVQSRRSPGTSPPNLPHGIMLVNLPFGRRAVVGQVPARADSAPVPPQSLPAGSDLYGGGFGAEDFEQQPYTGTLEYGSNQDRSGYSRVSAGSAAGVSAVGGGGGSSLSSSPPNGGSGGASRRSGGSGGAMNTGVNGGNGFGGLASGCGGLAVSLAPFGCISMGPSGRNRAAASDPQVTAPEDASETSAAVSGMPAATYTAGNGAAMGAGVGTAMLGSVFSTHAMMMVDDDSISPLSERPISRGNPQLLMMGRASSNGAGVLGAAGGAFGSTMEVCSSVGASLATLRSFGTSTAAAAAAARGGGGGGVTSGGSRAVPTGAVLPARGTYSIAGTSPPEACAEGTLPPPSPPTATTQHAVPPLLASAAAPWLTDTPAAAAAVQPPSRQASAASVSREGSRKLVGGEKAAAAAGGGGGGKAKAASPVSSSPSSPSSPSTESKRLGSPRAAATAAAGGGEGRGFSRFGGSSSRGKGSMGAAVPAAASMGSR</sequence>
<feature type="region of interest" description="Disordered" evidence="2">
    <location>
        <begin position="1"/>
        <end position="21"/>
    </location>
</feature>
<dbReference type="PANTHER" id="PTHR13037:SF24">
    <property type="entry name" value="POLYCOMB PROTEIN PCL-RELATED"/>
    <property type="match status" value="1"/>
</dbReference>
<feature type="region of interest" description="Disordered" evidence="2">
    <location>
        <begin position="572"/>
        <end position="608"/>
    </location>
</feature>
<feature type="region of interest" description="Disordered" evidence="2">
    <location>
        <begin position="390"/>
        <end position="414"/>
    </location>
</feature>
<feature type="region of interest" description="Disordered" evidence="2">
    <location>
        <begin position="1041"/>
        <end position="1068"/>
    </location>
</feature>
<feature type="compositionally biased region" description="Pro residues" evidence="2">
    <location>
        <begin position="463"/>
        <end position="474"/>
    </location>
</feature>
<gene>
    <name evidence="3" type="ORF">Agub_g14681</name>
</gene>
<keyword evidence="1" id="KW-0945">Host-virus interaction</keyword>
<feature type="compositionally biased region" description="Basic and acidic residues" evidence="2">
    <location>
        <begin position="868"/>
        <end position="878"/>
    </location>
</feature>
<comment type="caution">
    <text evidence="3">The sequence shown here is derived from an EMBL/GenBank/DDBJ whole genome shotgun (WGS) entry which is preliminary data.</text>
</comment>
<feature type="region of interest" description="Disordered" evidence="2">
    <location>
        <begin position="1574"/>
        <end position="1612"/>
    </location>
</feature>
<keyword evidence="4" id="KW-1185">Reference proteome</keyword>
<feature type="compositionally biased region" description="Low complexity" evidence="2">
    <location>
        <begin position="1541"/>
        <end position="1554"/>
    </location>
</feature>
<feature type="region of interest" description="Disordered" evidence="2">
    <location>
        <begin position="868"/>
        <end position="906"/>
    </location>
</feature>
<feature type="compositionally biased region" description="Low complexity" evidence="2">
    <location>
        <begin position="1014"/>
        <end position="1024"/>
    </location>
</feature>
<feature type="compositionally biased region" description="Gly residues" evidence="2">
    <location>
        <begin position="1710"/>
        <end position="1726"/>
    </location>
</feature>
<feature type="region of interest" description="Disordered" evidence="2">
    <location>
        <begin position="957"/>
        <end position="1024"/>
    </location>
</feature>
<evidence type="ECO:0000313" key="4">
    <source>
        <dbReference type="Proteomes" id="UP001054857"/>
    </source>
</evidence>
<dbReference type="EMBL" id="BMAR01000059">
    <property type="protein sequence ID" value="GFR52228.1"/>
    <property type="molecule type" value="Genomic_DNA"/>
</dbReference>
<feature type="region of interest" description="Disordered" evidence="2">
    <location>
        <begin position="1971"/>
        <end position="2082"/>
    </location>
</feature>
<feature type="compositionally biased region" description="Low complexity" evidence="2">
    <location>
        <begin position="1"/>
        <end position="10"/>
    </location>
</feature>
<feature type="compositionally biased region" description="Low complexity" evidence="2">
    <location>
        <begin position="2055"/>
        <end position="2072"/>
    </location>
</feature>
<evidence type="ECO:0000256" key="2">
    <source>
        <dbReference type="SAM" id="MobiDB-lite"/>
    </source>
</evidence>
<feature type="compositionally biased region" description="Pro residues" evidence="2">
    <location>
        <begin position="992"/>
        <end position="1010"/>
    </location>
</feature>
<proteinExistence type="predicted"/>
<feature type="compositionally biased region" description="Polar residues" evidence="2">
    <location>
        <begin position="965"/>
        <end position="974"/>
    </location>
</feature>
<feature type="compositionally biased region" description="Low complexity" evidence="2">
    <location>
        <begin position="475"/>
        <end position="492"/>
    </location>
</feature>
<dbReference type="Proteomes" id="UP001054857">
    <property type="component" value="Unassembled WGS sequence"/>
</dbReference>
<feature type="region of interest" description="Disordered" evidence="2">
    <location>
        <begin position="1633"/>
        <end position="1660"/>
    </location>
</feature>
<dbReference type="PANTHER" id="PTHR13037">
    <property type="entry name" value="FORMIN"/>
    <property type="match status" value="1"/>
</dbReference>
<feature type="region of interest" description="Disordered" evidence="2">
    <location>
        <begin position="523"/>
        <end position="544"/>
    </location>
</feature>
<feature type="compositionally biased region" description="Low complexity" evidence="2">
    <location>
        <begin position="880"/>
        <end position="891"/>
    </location>
</feature>
<feature type="compositionally biased region" description="Polar residues" evidence="2">
    <location>
        <begin position="1596"/>
        <end position="1605"/>
    </location>
</feature>
<feature type="compositionally biased region" description="Low complexity" evidence="2">
    <location>
        <begin position="1580"/>
        <end position="1594"/>
    </location>
</feature>
<feature type="region of interest" description="Disordered" evidence="2">
    <location>
        <begin position="463"/>
        <end position="492"/>
    </location>
</feature>
<evidence type="ECO:0000256" key="1">
    <source>
        <dbReference type="ARBA" id="ARBA00022581"/>
    </source>
</evidence>